<feature type="domain" description="Bacterial type II secretion system protein E" evidence="2">
    <location>
        <begin position="195"/>
        <end position="209"/>
    </location>
</feature>
<dbReference type="InterPro" id="IPR003593">
    <property type="entry name" value="AAA+_ATPase"/>
</dbReference>
<name>A0A7X1AY37_9BACT</name>
<dbReference type="InterPro" id="IPR006321">
    <property type="entry name" value="PilT/PilU"/>
</dbReference>
<dbReference type="InterPro" id="IPR001482">
    <property type="entry name" value="T2SS/T4SS_dom"/>
</dbReference>
<dbReference type="CDD" id="cd01131">
    <property type="entry name" value="PilT"/>
    <property type="match status" value="1"/>
</dbReference>
<evidence type="ECO:0000313" key="4">
    <source>
        <dbReference type="Proteomes" id="UP000525652"/>
    </source>
</evidence>
<dbReference type="GO" id="GO:0016887">
    <property type="term" value="F:ATP hydrolysis activity"/>
    <property type="evidence" value="ECO:0007669"/>
    <property type="project" value="InterPro"/>
</dbReference>
<comment type="caution">
    <text evidence="3">The sequence shown here is derived from an EMBL/GenBank/DDBJ whole genome shotgun (WGS) entry which is preliminary data.</text>
</comment>
<keyword evidence="4" id="KW-1185">Reference proteome</keyword>
<gene>
    <name evidence="3" type="ORF">H5P30_04115</name>
</gene>
<comment type="similarity">
    <text evidence="1">Belongs to the GSP E family.</text>
</comment>
<protein>
    <submittedName>
        <fullName evidence="3">Type IV pilus twitching motility protein PilT</fullName>
    </submittedName>
</protein>
<dbReference type="NCBIfam" id="TIGR01420">
    <property type="entry name" value="pilT_fam"/>
    <property type="match status" value="1"/>
</dbReference>
<dbReference type="SUPFAM" id="SSF52540">
    <property type="entry name" value="P-loop containing nucleoside triphosphate hydrolases"/>
    <property type="match status" value="1"/>
</dbReference>
<dbReference type="PANTHER" id="PTHR30486">
    <property type="entry name" value="TWITCHING MOTILITY PROTEIN PILT"/>
    <property type="match status" value="1"/>
</dbReference>
<accession>A0A7X1AY37</accession>
<dbReference type="Proteomes" id="UP000525652">
    <property type="component" value="Unassembled WGS sequence"/>
</dbReference>
<dbReference type="Gene3D" id="3.40.50.300">
    <property type="entry name" value="P-loop containing nucleotide triphosphate hydrolases"/>
    <property type="match status" value="1"/>
</dbReference>
<sequence>MGYELNDLLELTVSEGASDLHIHVGRPPSLRSGGGMVPVEGPDLTPEDAEELVMAIASDEVQQKLKSAGQADFGFAYRDQCRFRVNVFRARGNVGMVLRQIPSDLFSLSDIGIPRQVVELLNRPRGLILVTGPTGSGKSTTLASMIDWINRNRDGHIVTIEDPIEYYHPHRNCILTQRELGHDVDNFGDAIRAALRQDPDVILVGEMRDLDTIQAAVTAAETGHLVFGTLHTTGAARTVDRIVDAFPAATKDQIRTQLASSIVAVVSQVLCRKIGGGRVAGLEVMVTTTSIAQQIRENKTFRIDSDIQTGGRLGMISLDVHLRALVNEGLIEPAEALKKAQKPDMMREKLAESGFKV</sequence>
<dbReference type="RefSeq" id="WP_185691694.1">
    <property type="nucleotide sequence ID" value="NZ_JACHVA010000040.1"/>
</dbReference>
<dbReference type="Pfam" id="PF00437">
    <property type="entry name" value="T2SSE"/>
    <property type="match status" value="1"/>
</dbReference>
<dbReference type="AlphaFoldDB" id="A0A7X1AY37"/>
<dbReference type="GO" id="GO:0005524">
    <property type="term" value="F:ATP binding"/>
    <property type="evidence" value="ECO:0007669"/>
    <property type="project" value="InterPro"/>
</dbReference>
<dbReference type="PROSITE" id="PS00662">
    <property type="entry name" value="T2SP_E"/>
    <property type="match status" value="1"/>
</dbReference>
<dbReference type="PANTHER" id="PTHR30486:SF16">
    <property type="entry name" value="TWITCHING MOTILITY PROTEIN PILT"/>
    <property type="match status" value="1"/>
</dbReference>
<evidence type="ECO:0000259" key="2">
    <source>
        <dbReference type="PROSITE" id="PS00662"/>
    </source>
</evidence>
<dbReference type="InterPro" id="IPR027417">
    <property type="entry name" value="P-loop_NTPase"/>
</dbReference>
<reference evidence="3 4" key="1">
    <citation type="submission" date="2020-07" db="EMBL/GenBank/DDBJ databases">
        <authorList>
            <person name="Feng X."/>
        </authorList>
    </citation>
    <scope>NUCLEOTIDE SEQUENCE [LARGE SCALE GENOMIC DNA]</scope>
    <source>
        <strain evidence="3 4">JCM14086</strain>
    </source>
</reference>
<proteinExistence type="inferred from homology"/>
<evidence type="ECO:0000256" key="1">
    <source>
        <dbReference type="ARBA" id="ARBA00006611"/>
    </source>
</evidence>
<dbReference type="EMBL" id="JACHVA010000040">
    <property type="protein sequence ID" value="MBC2600960.1"/>
    <property type="molecule type" value="Genomic_DNA"/>
</dbReference>
<organism evidence="3 4">
    <name type="scientific">Puniceicoccus vermicola</name>
    <dbReference type="NCBI Taxonomy" id="388746"/>
    <lineage>
        <taxon>Bacteria</taxon>
        <taxon>Pseudomonadati</taxon>
        <taxon>Verrucomicrobiota</taxon>
        <taxon>Opitutia</taxon>
        <taxon>Puniceicoccales</taxon>
        <taxon>Puniceicoccaceae</taxon>
        <taxon>Puniceicoccus</taxon>
    </lineage>
</organism>
<dbReference type="Gene3D" id="3.30.450.90">
    <property type="match status" value="1"/>
</dbReference>
<dbReference type="InterPro" id="IPR050921">
    <property type="entry name" value="T4SS_GSP_E_ATPase"/>
</dbReference>
<evidence type="ECO:0000313" key="3">
    <source>
        <dbReference type="EMBL" id="MBC2600960.1"/>
    </source>
</evidence>
<dbReference type="SMART" id="SM00382">
    <property type="entry name" value="AAA"/>
    <property type="match status" value="1"/>
</dbReference>